<organism evidence="2 3">
    <name type="scientific">Corchorus olitorius</name>
    <dbReference type="NCBI Taxonomy" id="93759"/>
    <lineage>
        <taxon>Eukaryota</taxon>
        <taxon>Viridiplantae</taxon>
        <taxon>Streptophyta</taxon>
        <taxon>Embryophyta</taxon>
        <taxon>Tracheophyta</taxon>
        <taxon>Spermatophyta</taxon>
        <taxon>Magnoliopsida</taxon>
        <taxon>eudicotyledons</taxon>
        <taxon>Gunneridae</taxon>
        <taxon>Pentapetalae</taxon>
        <taxon>rosids</taxon>
        <taxon>malvids</taxon>
        <taxon>Malvales</taxon>
        <taxon>Malvaceae</taxon>
        <taxon>Grewioideae</taxon>
        <taxon>Apeibeae</taxon>
        <taxon>Corchorus</taxon>
    </lineage>
</organism>
<evidence type="ECO:0000313" key="2">
    <source>
        <dbReference type="EMBL" id="OMO54542.1"/>
    </source>
</evidence>
<sequence length="76" mass="8610">MFLFFHLQVVLFSKTLASLLQFLHRRRHHGSLQKQILRLRMEPANSGFASFDVSSPDPASNLSNTAAKSLTRITIL</sequence>
<feature type="signal peptide" evidence="1">
    <location>
        <begin position="1"/>
        <end position="17"/>
    </location>
</feature>
<feature type="chain" id="PRO_5013385837" description="Secreted protein" evidence="1">
    <location>
        <begin position="18"/>
        <end position="76"/>
    </location>
</feature>
<accession>A0A1R3G8X6</accession>
<dbReference type="EMBL" id="AWUE01023227">
    <property type="protein sequence ID" value="OMO54542.1"/>
    <property type="molecule type" value="Genomic_DNA"/>
</dbReference>
<evidence type="ECO:0000256" key="1">
    <source>
        <dbReference type="SAM" id="SignalP"/>
    </source>
</evidence>
<gene>
    <name evidence="2" type="ORF">COLO4_36428</name>
</gene>
<comment type="caution">
    <text evidence="2">The sequence shown here is derived from an EMBL/GenBank/DDBJ whole genome shotgun (WGS) entry which is preliminary data.</text>
</comment>
<keyword evidence="1" id="KW-0732">Signal</keyword>
<dbReference type="Proteomes" id="UP000187203">
    <property type="component" value="Unassembled WGS sequence"/>
</dbReference>
<evidence type="ECO:0008006" key="4">
    <source>
        <dbReference type="Google" id="ProtNLM"/>
    </source>
</evidence>
<name>A0A1R3G8X6_9ROSI</name>
<dbReference type="AlphaFoldDB" id="A0A1R3G8X6"/>
<protein>
    <recommendedName>
        <fullName evidence="4">Secreted protein</fullName>
    </recommendedName>
</protein>
<evidence type="ECO:0000313" key="3">
    <source>
        <dbReference type="Proteomes" id="UP000187203"/>
    </source>
</evidence>
<proteinExistence type="predicted"/>
<keyword evidence="3" id="KW-1185">Reference proteome</keyword>
<reference evidence="3" key="1">
    <citation type="submission" date="2013-09" db="EMBL/GenBank/DDBJ databases">
        <title>Corchorus olitorius genome sequencing.</title>
        <authorList>
            <person name="Alam M."/>
            <person name="Haque M.S."/>
            <person name="Islam M.S."/>
            <person name="Emdad E.M."/>
            <person name="Islam M.M."/>
            <person name="Ahmed B."/>
            <person name="Halim A."/>
            <person name="Hossen Q.M.M."/>
            <person name="Hossain M.Z."/>
            <person name="Ahmed R."/>
            <person name="Khan M.M."/>
            <person name="Islam R."/>
            <person name="Rashid M.M."/>
            <person name="Khan S.A."/>
            <person name="Rahman M.S."/>
            <person name="Alam M."/>
            <person name="Yahiya A.S."/>
            <person name="Khan M.S."/>
            <person name="Azam M.S."/>
            <person name="Haque T."/>
            <person name="Lashkar M.Z.H."/>
            <person name="Akhand A.I."/>
            <person name="Morshed G."/>
            <person name="Roy S."/>
            <person name="Uddin K.S."/>
            <person name="Rabeya T."/>
            <person name="Hossain A.S."/>
            <person name="Chowdhury A."/>
            <person name="Snigdha A.R."/>
            <person name="Mortoza M.S."/>
            <person name="Matin S.A."/>
            <person name="Hoque S.M.E."/>
            <person name="Islam M.K."/>
            <person name="Roy D.K."/>
            <person name="Haider R."/>
            <person name="Moosa M.M."/>
            <person name="Elias S.M."/>
            <person name="Hasan A.M."/>
            <person name="Jahan S."/>
            <person name="Shafiuddin M."/>
            <person name="Mahmood N."/>
            <person name="Shommy N.S."/>
        </authorList>
    </citation>
    <scope>NUCLEOTIDE SEQUENCE [LARGE SCALE GENOMIC DNA]</scope>
    <source>
        <strain evidence="3">cv. O-4</strain>
    </source>
</reference>